<name>A0ABY5DKP5_9GAMM</name>
<reference evidence="1 2" key="1">
    <citation type="journal article" date="2022" name="Nat. Microbiol.">
        <title>The microbiome of a bacterivorous marine choanoflagellate contains a resource-demanding obligate bacterial associate.</title>
        <authorList>
            <person name="Needham D.M."/>
            <person name="Poirier C."/>
            <person name="Bachy C."/>
            <person name="George E.E."/>
            <person name="Wilken S."/>
            <person name="Yung C.C.M."/>
            <person name="Limardo A.J."/>
            <person name="Morando M."/>
            <person name="Sudek L."/>
            <person name="Malmstrom R.R."/>
            <person name="Keeling P.J."/>
            <person name="Santoro A.E."/>
            <person name="Worden A.Z."/>
        </authorList>
    </citation>
    <scope>NUCLEOTIDE SEQUENCE [LARGE SCALE GENOMIC DNA]</scope>
    <source>
        <strain evidence="1 2">Comchoano-1</strain>
    </source>
</reference>
<sequence>MPATCYKNAKNWRPPIANDMWRHVNAPSYGNDEKQIAGREIKPTGYFRMSLNRHDFFASRIDTPLKLEESIVGNSYIINWVGAFYGYSVTSIEAIDGANKNFGNNQIVVVDIKRSDNVSSQSFQSKIGEYVSHASEGTKLVLKYDVGSYSYLWFKENVESHSEMFVWPVLQTASITPRRLGLVPSRMSYAIAKINKYAQYVPKFSKQSYDLPQLEGGDPVEEIIHKHLDVGIEYLKKHVGAKGERFLGQWLKHEVNFALSNESQWAKFNKYIYAYQGFCTVLLSLVELKSIHLERSLHEQVSGALGLEIEQKNVEIFPYGMTPITLLVDRLLMRGTKRKIGCSSQHYYETCELLGEVKERFGHQYMSIDEWKESDSIPEVIFWEMRASDANASSLCALQGVGAQVVKWLQSKNAFSSDKPMNLIIDITIGSYLDKRVVTMVQNLAPYTQGDKPILQLYLVQSLAKDVPQLTGDLLSGGLSIHLGTKSLDYPYQSQKELEVTTEYYAHMFAMNHGLFAEYWSERVDRAQQVYSLLSNEGSSETSLQDTPFSLVKSDQENPFVVLDLWDNKTPTAIRLKLEMIVTNVAIWSGLVKRSSMGYAHTSLNSIGYNRLRISCGLESKGVIKQAMIKIKKYAGLMKVVQQGVVKLGYLTLGEMADFLRKTRELSDSKLKSLVFYRNKIHRVSLYKCSAESLSEKAMITCKEFSGVIPYEDAIAIQALSLFANGQPTGLEVISVSDDMQYELKSDM</sequence>
<gene>
    <name evidence="1" type="ORF">MMH89_00930</name>
</gene>
<accession>A0ABY5DKP5</accession>
<dbReference type="RefSeq" id="WP_258568512.1">
    <property type="nucleotide sequence ID" value="NZ_CP092900.1"/>
</dbReference>
<proteinExistence type="predicted"/>
<dbReference type="EMBL" id="CP092900">
    <property type="protein sequence ID" value="UTC24725.1"/>
    <property type="molecule type" value="Genomic_DNA"/>
</dbReference>
<protein>
    <submittedName>
        <fullName evidence="1">Uncharacterized protein</fullName>
    </submittedName>
</protein>
<keyword evidence="2" id="KW-1185">Reference proteome</keyword>
<dbReference type="Proteomes" id="UP001055955">
    <property type="component" value="Chromosome"/>
</dbReference>
<evidence type="ECO:0000313" key="2">
    <source>
        <dbReference type="Proteomes" id="UP001055955"/>
    </source>
</evidence>
<evidence type="ECO:0000313" key="1">
    <source>
        <dbReference type="EMBL" id="UTC24725.1"/>
    </source>
</evidence>
<organism evidence="1 2">
    <name type="scientific">Candidatus Comchoanobacter bicostacola</name>
    <dbReference type="NCBI Taxonomy" id="2919598"/>
    <lineage>
        <taxon>Bacteria</taxon>
        <taxon>Pseudomonadati</taxon>
        <taxon>Pseudomonadota</taxon>
        <taxon>Gammaproteobacteria</taxon>
        <taxon>Candidatus Comchoanobacterales</taxon>
        <taxon>Candidatus Comchoanobacteraceae</taxon>
        <taxon>Candidatus Comchoanobacter</taxon>
    </lineage>
</organism>